<gene>
    <name evidence="1" type="ORF">CRHIZ90672A_00015665</name>
</gene>
<protein>
    <submittedName>
        <fullName evidence="1">Uncharacterized protein</fullName>
    </submittedName>
</protein>
<sequence length="107" mass="12402">MPPSRIPSYMDALVDETLIPDPAGPTRGQIREEGWILAEVHLKKSGYRQWIGISVLYKQLTLRWVIWMRKSMSGKMKYPAISQMRPDVLVTTPGLERVECERLMKIM</sequence>
<accession>A0A9N9VPI6</accession>
<dbReference type="AlphaFoldDB" id="A0A9N9VPI6"/>
<proteinExistence type="predicted"/>
<evidence type="ECO:0000313" key="1">
    <source>
        <dbReference type="EMBL" id="CAH0027485.1"/>
    </source>
</evidence>
<reference evidence="1" key="1">
    <citation type="submission" date="2021-10" db="EMBL/GenBank/DDBJ databases">
        <authorList>
            <person name="Piombo E."/>
        </authorList>
    </citation>
    <scope>NUCLEOTIDE SEQUENCE</scope>
</reference>
<organism evidence="1 2">
    <name type="scientific">Clonostachys rhizophaga</name>
    <dbReference type="NCBI Taxonomy" id="160324"/>
    <lineage>
        <taxon>Eukaryota</taxon>
        <taxon>Fungi</taxon>
        <taxon>Dikarya</taxon>
        <taxon>Ascomycota</taxon>
        <taxon>Pezizomycotina</taxon>
        <taxon>Sordariomycetes</taxon>
        <taxon>Hypocreomycetidae</taxon>
        <taxon>Hypocreales</taxon>
        <taxon>Bionectriaceae</taxon>
        <taxon>Clonostachys</taxon>
    </lineage>
</organism>
<dbReference type="Proteomes" id="UP000696573">
    <property type="component" value="Unassembled WGS sequence"/>
</dbReference>
<comment type="caution">
    <text evidence="1">The sequence shown here is derived from an EMBL/GenBank/DDBJ whole genome shotgun (WGS) entry which is preliminary data.</text>
</comment>
<keyword evidence="2" id="KW-1185">Reference proteome</keyword>
<dbReference type="EMBL" id="CABFNQ020000728">
    <property type="protein sequence ID" value="CAH0027485.1"/>
    <property type="molecule type" value="Genomic_DNA"/>
</dbReference>
<evidence type="ECO:0000313" key="2">
    <source>
        <dbReference type="Proteomes" id="UP000696573"/>
    </source>
</evidence>
<name>A0A9N9VPI6_9HYPO</name>